<sequence>MYWGWGNEDDDFSARSLVAGLRLSRPPESLGRYKMVRHQKAIRSLGNYAMFLGFRGRQLVDGLNSLYARRSYRRLYPTKIGGVESDQFLNMGHTTPEEIHASFPPALSAWYRKQISHLSECAAAQLSRNLYELLKDIFEEGVLCTNWPRLLSSDSAFE</sequence>
<dbReference type="OrthoDB" id="10016069at2759"/>
<dbReference type="Proteomes" id="UP000784294">
    <property type="component" value="Unassembled WGS sequence"/>
</dbReference>
<gene>
    <name evidence="3" type="ORF">PXEA_LOCUS23616</name>
</gene>
<dbReference type="GO" id="GO:0008378">
    <property type="term" value="F:galactosyltransferase activity"/>
    <property type="evidence" value="ECO:0007669"/>
    <property type="project" value="TreeGrafter"/>
</dbReference>
<organism evidence="3 4">
    <name type="scientific">Protopolystoma xenopodis</name>
    <dbReference type="NCBI Taxonomy" id="117903"/>
    <lineage>
        <taxon>Eukaryota</taxon>
        <taxon>Metazoa</taxon>
        <taxon>Spiralia</taxon>
        <taxon>Lophotrochozoa</taxon>
        <taxon>Platyhelminthes</taxon>
        <taxon>Monogenea</taxon>
        <taxon>Polyopisthocotylea</taxon>
        <taxon>Polystomatidea</taxon>
        <taxon>Polystomatidae</taxon>
        <taxon>Protopolystoma</taxon>
    </lineage>
</organism>
<evidence type="ECO:0000256" key="1">
    <source>
        <dbReference type="ARBA" id="ARBA00022679"/>
    </source>
</evidence>
<reference evidence="3" key="1">
    <citation type="submission" date="2018-11" db="EMBL/GenBank/DDBJ databases">
        <authorList>
            <consortium name="Pathogen Informatics"/>
        </authorList>
    </citation>
    <scope>NUCLEOTIDE SEQUENCE</scope>
</reference>
<dbReference type="Pfam" id="PF02709">
    <property type="entry name" value="Glyco_transf_7C"/>
    <property type="match status" value="1"/>
</dbReference>
<dbReference type="InterPro" id="IPR003859">
    <property type="entry name" value="Galactosyl_T"/>
</dbReference>
<evidence type="ECO:0000313" key="3">
    <source>
        <dbReference type="EMBL" id="VEL30176.1"/>
    </source>
</evidence>
<dbReference type="PANTHER" id="PTHR19300:SF57">
    <property type="entry name" value="BETA-1,4-N-ACETYLGALACTOSAMINYLTRANSFERASE"/>
    <property type="match status" value="1"/>
</dbReference>
<keyword evidence="4" id="KW-1185">Reference proteome</keyword>
<dbReference type="InterPro" id="IPR029044">
    <property type="entry name" value="Nucleotide-diphossugar_trans"/>
</dbReference>
<name>A0A448X7N0_9PLAT</name>
<dbReference type="Gene3D" id="3.90.550.10">
    <property type="entry name" value="Spore Coat Polysaccharide Biosynthesis Protein SpsA, Chain A"/>
    <property type="match status" value="1"/>
</dbReference>
<feature type="domain" description="Galactosyltransferase C-terminal" evidence="2">
    <location>
        <begin position="2"/>
        <end position="39"/>
    </location>
</feature>
<evidence type="ECO:0000259" key="2">
    <source>
        <dbReference type="Pfam" id="PF02709"/>
    </source>
</evidence>
<dbReference type="GO" id="GO:0016020">
    <property type="term" value="C:membrane"/>
    <property type="evidence" value="ECO:0007669"/>
    <property type="project" value="GOC"/>
</dbReference>
<dbReference type="PANTHER" id="PTHR19300">
    <property type="entry name" value="BETA-1,4-GALACTOSYLTRANSFERASE"/>
    <property type="match status" value="1"/>
</dbReference>
<keyword evidence="1" id="KW-0808">Transferase</keyword>
<dbReference type="AlphaFoldDB" id="A0A448X7N0"/>
<dbReference type="SUPFAM" id="SSF53448">
    <property type="entry name" value="Nucleotide-diphospho-sugar transferases"/>
    <property type="match status" value="1"/>
</dbReference>
<dbReference type="GO" id="GO:0033842">
    <property type="term" value="F:N-acetyl-beta-glucosaminyl-derivative 4-beta-N-acetylgalactosaminyltransferase activity"/>
    <property type="evidence" value="ECO:0007669"/>
    <property type="project" value="TreeGrafter"/>
</dbReference>
<dbReference type="GO" id="GO:0005794">
    <property type="term" value="C:Golgi apparatus"/>
    <property type="evidence" value="ECO:0007669"/>
    <property type="project" value="TreeGrafter"/>
</dbReference>
<dbReference type="InterPro" id="IPR027791">
    <property type="entry name" value="Galactosyl_T_C"/>
</dbReference>
<accession>A0A448X7N0</accession>
<evidence type="ECO:0000313" key="4">
    <source>
        <dbReference type="Proteomes" id="UP000784294"/>
    </source>
</evidence>
<protein>
    <recommendedName>
        <fullName evidence="2">Galactosyltransferase C-terminal domain-containing protein</fullName>
    </recommendedName>
</protein>
<dbReference type="GO" id="GO:0005975">
    <property type="term" value="P:carbohydrate metabolic process"/>
    <property type="evidence" value="ECO:0007669"/>
    <property type="project" value="InterPro"/>
</dbReference>
<proteinExistence type="predicted"/>
<dbReference type="EMBL" id="CAAALY010110118">
    <property type="protein sequence ID" value="VEL30176.1"/>
    <property type="molecule type" value="Genomic_DNA"/>
</dbReference>
<comment type="caution">
    <text evidence="3">The sequence shown here is derived from an EMBL/GenBank/DDBJ whole genome shotgun (WGS) entry which is preliminary data.</text>
</comment>
<dbReference type="GO" id="GO:0006688">
    <property type="term" value="P:glycosphingolipid biosynthetic process"/>
    <property type="evidence" value="ECO:0007669"/>
    <property type="project" value="TreeGrafter"/>
</dbReference>